<dbReference type="InterPro" id="IPR003961">
    <property type="entry name" value="FN3_dom"/>
</dbReference>
<evidence type="ECO:0000256" key="1">
    <source>
        <dbReference type="ARBA" id="ARBA00023157"/>
    </source>
</evidence>
<keyword evidence="1" id="KW-1015">Disulfide bond</keyword>
<evidence type="ECO:0000256" key="2">
    <source>
        <dbReference type="SAM" id="Phobius"/>
    </source>
</evidence>
<gene>
    <name evidence="4" type="ORF">MAR_021567</name>
</gene>
<proteinExistence type="predicted"/>
<name>A0ABY7E813_MYAAR</name>
<keyword evidence="2" id="KW-1133">Transmembrane helix</keyword>
<keyword evidence="2" id="KW-0472">Membrane</keyword>
<protein>
    <submittedName>
        <fullName evidence="4">NPHN-like protein</fullName>
    </submittedName>
</protein>
<dbReference type="PANTHER" id="PTHR44170:SF32">
    <property type="entry name" value="PROTEIN TURTLE-LIKE PROTEIN"/>
    <property type="match status" value="1"/>
</dbReference>
<dbReference type="Gene3D" id="2.60.40.10">
    <property type="entry name" value="Immunoglobulins"/>
    <property type="match status" value="1"/>
</dbReference>
<dbReference type="InterPro" id="IPR013783">
    <property type="entry name" value="Ig-like_fold"/>
</dbReference>
<dbReference type="PROSITE" id="PS50853">
    <property type="entry name" value="FN3"/>
    <property type="match status" value="1"/>
</dbReference>
<feature type="transmembrane region" description="Helical" evidence="2">
    <location>
        <begin position="158"/>
        <end position="184"/>
    </location>
</feature>
<sequence length="212" mass="23533">MLKFDIETEGLSSFLTIRDVNIEDYGMYQFSVSNSIGSRLVEWLHLKPIEKPDSPTDFHVVQEEISETSAVLTWTPGFDNGSPQTFYVTYGKKGDSSDRITKFIAHKRKKEMTYTLRSLESETEYIASIYASNEIGFSQTISGTFITLKHIPGKQADFPVALIGGSVGGGVAAVLVIIGVIFIVKKFRTSVRSYGFLTHSAFYGLVLKHLAV</sequence>
<keyword evidence="2" id="KW-0812">Transmembrane</keyword>
<dbReference type="Pfam" id="PF00041">
    <property type="entry name" value="fn3"/>
    <property type="match status" value="1"/>
</dbReference>
<evidence type="ECO:0000313" key="4">
    <source>
        <dbReference type="EMBL" id="WAR06198.1"/>
    </source>
</evidence>
<keyword evidence="5" id="KW-1185">Reference proteome</keyword>
<reference evidence="4" key="1">
    <citation type="submission" date="2022-11" db="EMBL/GenBank/DDBJ databases">
        <title>Centuries of genome instability and evolution in soft-shell clam transmissible cancer (bioRxiv).</title>
        <authorList>
            <person name="Hart S.F.M."/>
            <person name="Yonemitsu M.A."/>
            <person name="Giersch R.M."/>
            <person name="Beal B.F."/>
            <person name="Arriagada G."/>
            <person name="Davis B.W."/>
            <person name="Ostrander E.A."/>
            <person name="Goff S.P."/>
            <person name="Metzger M.J."/>
        </authorList>
    </citation>
    <scope>NUCLEOTIDE SEQUENCE</scope>
    <source>
        <strain evidence="4">MELC-2E11</strain>
        <tissue evidence="4">Siphon/mantle</tissue>
    </source>
</reference>
<evidence type="ECO:0000313" key="5">
    <source>
        <dbReference type="Proteomes" id="UP001164746"/>
    </source>
</evidence>
<accession>A0ABY7E813</accession>
<dbReference type="Proteomes" id="UP001164746">
    <property type="component" value="Chromosome 5"/>
</dbReference>
<evidence type="ECO:0000259" key="3">
    <source>
        <dbReference type="PROSITE" id="PS50853"/>
    </source>
</evidence>
<dbReference type="InterPro" id="IPR036179">
    <property type="entry name" value="Ig-like_dom_sf"/>
</dbReference>
<feature type="domain" description="Fibronectin type-III" evidence="3">
    <location>
        <begin position="54"/>
        <end position="151"/>
    </location>
</feature>
<dbReference type="SMART" id="SM00060">
    <property type="entry name" value="FN3"/>
    <property type="match status" value="1"/>
</dbReference>
<dbReference type="PANTHER" id="PTHR44170">
    <property type="entry name" value="PROTEIN SIDEKICK"/>
    <property type="match status" value="1"/>
</dbReference>
<dbReference type="CDD" id="cd00063">
    <property type="entry name" value="FN3"/>
    <property type="match status" value="1"/>
</dbReference>
<dbReference type="EMBL" id="CP111016">
    <property type="protein sequence ID" value="WAR06198.1"/>
    <property type="molecule type" value="Genomic_DNA"/>
</dbReference>
<dbReference type="InterPro" id="IPR036116">
    <property type="entry name" value="FN3_sf"/>
</dbReference>
<organism evidence="4 5">
    <name type="scientific">Mya arenaria</name>
    <name type="common">Soft-shell clam</name>
    <dbReference type="NCBI Taxonomy" id="6604"/>
    <lineage>
        <taxon>Eukaryota</taxon>
        <taxon>Metazoa</taxon>
        <taxon>Spiralia</taxon>
        <taxon>Lophotrochozoa</taxon>
        <taxon>Mollusca</taxon>
        <taxon>Bivalvia</taxon>
        <taxon>Autobranchia</taxon>
        <taxon>Heteroconchia</taxon>
        <taxon>Euheterodonta</taxon>
        <taxon>Imparidentia</taxon>
        <taxon>Neoheterodontei</taxon>
        <taxon>Myida</taxon>
        <taxon>Myoidea</taxon>
        <taxon>Myidae</taxon>
        <taxon>Mya</taxon>
    </lineage>
</organism>
<dbReference type="SUPFAM" id="SSF49265">
    <property type="entry name" value="Fibronectin type III"/>
    <property type="match status" value="1"/>
</dbReference>
<dbReference type="SUPFAM" id="SSF48726">
    <property type="entry name" value="Immunoglobulin"/>
    <property type="match status" value="1"/>
</dbReference>